<organism evidence="2">
    <name type="scientific">uncultured Thermoleophilia bacterium</name>
    <dbReference type="NCBI Taxonomy" id="1497501"/>
    <lineage>
        <taxon>Bacteria</taxon>
        <taxon>Bacillati</taxon>
        <taxon>Actinomycetota</taxon>
        <taxon>Thermoleophilia</taxon>
        <taxon>environmental samples</taxon>
    </lineage>
</organism>
<dbReference type="AlphaFoldDB" id="A0A6J4UEP7"/>
<evidence type="ECO:0000313" key="2">
    <source>
        <dbReference type="EMBL" id="CAA9548517.1"/>
    </source>
</evidence>
<name>A0A6J4UEP7_9ACTN</name>
<reference evidence="2" key="1">
    <citation type="submission" date="2020-02" db="EMBL/GenBank/DDBJ databases">
        <authorList>
            <person name="Meier V. D."/>
        </authorList>
    </citation>
    <scope>NUCLEOTIDE SEQUENCE</scope>
    <source>
        <strain evidence="2">AVDCRST_MAG79</strain>
    </source>
</reference>
<gene>
    <name evidence="2" type="ORF">AVDCRST_MAG79-2505</name>
</gene>
<protein>
    <submittedName>
        <fullName evidence="2">Uncharacterized protein</fullName>
    </submittedName>
</protein>
<dbReference type="EMBL" id="CADCWC010000380">
    <property type="protein sequence ID" value="CAA9548517.1"/>
    <property type="molecule type" value="Genomic_DNA"/>
</dbReference>
<evidence type="ECO:0000256" key="1">
    <source>
        <dbReference type="SAM" id="Phobius"/>
    </source>
</evidence>
<sequence>MRRARTDPNVVAWRASLGGGLVAAVAVWGLLEALRRQVVQIDEGVDAVWTAGKRLAQNTQTAHILTGTRDSGVELLHELERHLDTTGGPQP</sequence>
<keyword evidence="1" id="KW-0472">Membrane</keyword>
<feature type="transmembrane region" description="Helical" evidence="1">
    <location>
        <begin position="12"/>
        <end position="31"/>
    </location>
</feature>
<proteinExistence type="predicted"/>
<keyword evidence="1" id="KW-0812">Transmembrane</keyword>
<keyword evidence="1" id="KW-1133">Transmembrane helix</keyword>
<accession>A0A6J4UEP7</accession>